<dbReference type="Pfam" id="PF00534">
    <property type="entry name" value="Glycos_transf_1"/>
    <property type="match status" value="1"/>
</dbReference>
<dbReference type="OrthoDB" id="9811239at2"/>
<accession>S0FB81</accession>
<proteinExistence type="predicted"/>
<comment type="caution">
    <text evidence="3">The sequence shown here is derived from an EMBL/GenBank/DDBJ whole genome shotgun (WGS) entry which is preliminary data.</text>
</comment>
<organism evidence="3 4">
    <name type="scientific">Phocaeicola coprophilus DSM 18228 = JCM 13818</name>
    <dbReference type="NCBI Taxonomy" id="547042"/>
    <lineage>
        <taxon>Bacteria</taxon>
        <taxon>Pseudomonadati</taxon>
        <taxon>Bacteroidota</taxon>
        <taxon>Bacteroidia</taxon>
        <taxon>Bacteroidales</taxon>
        <taxon>Bacteroidaceae</taxon>
        <taxon>Phocaeicola</taxon>
    </lineage>
</organism>
<dbReference type="PANTHER" id="PTHR12526">
    <property type="entry name" value="GLYCOSYLTRANSFERASE"/>
    <property type="match status" value="1"/>
</dbReference>
<dbReference type="InterPro" id="IPR001296">
    <property type="entry name" value="Glyco_trans_1"/>
</dbReference>
<dbReference type="eggNOG" id="COG0438">
    <property type="taxonomic scope" value="Bacteria"/>
</dbReference>
<keyword evidence="3" id="KW-0808">Transferase</keyword>
<feature type="domain" description="Glycosyl transferase family 1" evidence="1">
    <location>
        <begin position="198"/>
        <end position="354"/>
    </location>
</feature>
<dbReference type="Proteomes" id="UP000014073">
    <property type="component" value="Unassembled WGS sequence"/>
</dbReference>
<evidence type="ECO:0000313" key="3">
    <source>
        <dbReference type="EMBL" id="EEF77703.1"/>
    </source>
</evidence>
<dbReference type="STRING" id="547042.BACCOPRO_03225"/>
<sequence length="379" mass="43651">MKIILVTQNMNLSGGIERVLSVQANYWSKVKKYEVCIITWDADEQISFYPLDSNVFIRNIKVGVRKKIIDRIPGISFLRYLNQAKELFQVAIKEEKPDVIVSMMQGIDCYFLSSVAGGIPIIGVNHITLKMRLGKFESKFICKVKKQLIFYLKMKLFRQYNAIVALSKTDANNFLKCKFHSFYIPNPLSFDGLSVDFKRSRKKHIIMVGRIDYLKGQDRLLHIWSRLAFNYPDWKLILVGDGDNINVLMEMIEKMKLQDRVDIIKKSNNIPALLMNASISAFTSRVESFGMVILESFSCGLPVIAYDCENGPRDLIKDGYNGFLIKDNNVEDYCMKLQYLMNSEDVRKQMGKNALSSTSVFSIDNVMNKWDDLFSYVCN</sequence>
<dbReference type="Gene3D" id="3.40.50.2000">
    <property type="entry name" value="Glycogen Phosphorylase B"/>
    <property type="match status" value="2"/>
</dbReference>
<dbReference type="EMBL" id="ACBW01000204">
    <property type="protein sequence ID" value="EEF77703.1"/>
    <property type="molecule type" value="Genomic_DNA"/>
</dbReference>
<dbReference type="GeneID" id="78403523"/>
<protein>
    <submittedName>
        <fullName evidence="3">Glycosyltransferase, group 1 family protein</fullName>
        <ecNumber evidence="3">2.4.-.-</ecNumber>
    </submittedName>
</protein>
<dbReference type="EC" id="2.4.-.-" evidence="3"/>
<keyword evidence="4" id="KW-1185">Reference proteome</keyword>
<reference evidence="3 4" key="1">
    <citation type="submission" date="2008-12" db="EMBL/GenBank/DDBJ databases">
        <authorList>
            <person name="Fulton L."/>
            <person name="Clifton S."/>
            <person name="Fulton B."/>
            <person name="Xu J."/>
            <person name="Minx P."/>
            <person name="Pepin K.H."/>
            <person name="Johnson M."/>
            <person name="Bhonagiri V."/>
            <person name="Nash W.E."/>
            <person name="Mardis E.R."/>
            <person name="Wilson R.K."/>
        </authorList>
    </citation>
    <scope>NUCLEOTIDE SEQUENCE [LARGE SCALE GENOMIC DNA]</scope>
    <source>
        <strain evidence="3 4">DSM 18228</strain>
    </source>
</reference>
<evidence type="ECO:0000313" key="4">
    <source>
        <dbReference type="Proteomes" id="UP000014073"/>
    </source>
</evidence>
<dbReference type="CDD" id="cd03820">
    <property type="entry name" value="GT4_AmsD-like"/>
    <property type="match status" value="1"/>
</dbReference>
<evidence type="ECO:0000259" key="1">
    <source>
        <dbReference type="Pfam" id="PF00534"/>
    </source>
</evidence>
<dbReference type="HOGENOM" id="CLU_009583_0_0_10"/>
<name>S0FB81_9BACT</name>
<dbReference type="Pfam" id="PF13439">
    <property type="entry name" value="Glyco_transf_4"/>
    <property type="match status" value="1"/>
</dbReference>
<evidence type="ECO:0000259" key="2">
    <source>
        <dbReference type="Pfam" id="PF13439"/>
    </source>
</evidence>
<dbReference type="SUPFAM" id="SSF53756">
    <property type="entry name" value="UDP-Glycosyltransferase/glycogen phosphorylase"/>
    <property type="match status" value="1"/>
</dbReference>
<dbReference type="AlphaFoldDB" id="S0FB81"/>
<dbReference type="RefSeq" id="WP_008144643.1">
    <property type="nucleotide sequence ID" value="NZ_EQ973647.1"/>
</dbReference>
<feature type="domain" description="Glycosyltransferase subfamily 4-like N-terminal" evidence="2">
    <location>
        <begin position="14"/>
        <end position="187"/>
    </location>
</feature>
<keyword evidence="3" id="KW-0328">Glycosyltransferase</keyword>
<gene>
    <name evidence="3" type="ORF">BACCOPRO_03225</name>
</gene>
<dbReference type="InterPro" id="IPR028098">
    <property type="entry name" value="Glyco_trans_4-like_N"/>
</dbReference>
<dbReference type="GO" id="GO:0016757">
    <property type="term" value="F:glycosyltransferase activity"/>
    <property type="evidence" value="ECO:0007669"/>
    <property type="project" value="UniProtKB-KW"/>
</dbReference>
<dbReference type="PANTHER" id="PTHR12526:SF630">
    <property type="entry name" value="GLYCOSYLTRANSFERASE"/>
    <property type="match status" value="1"/>
</dbReference>